<comment type="caution">
    <text evidence="2">The sequence shown here is derived from an EMBL/GenBank/DDBJ whole genome shotgun (WGS) entry which is preliminary data.</text>
</comment>
<evidence type="ECO:0000256" key="1">
    <source>
        <dbReference type="ARBA" id="ARBA00010554"/>
    </source>
</evidence>
<dbReference type="Proteomes" id="UP000244110">
    <property type="component" value="Unassembled WGS sequence"/>
</dbReference>
<evidence type="ECO:0000313" key="3">
    <source>
        <dbReference type="Proteomes" id="UP000244110"/>
    </source>
</evidence>
<dbReference type="RefSeq" id="WP_258195829.1">
    <property type="nucleotide sequence ID" value="NZ_QAOL01000100.1"/>
</dbReference>
<gene>
    <name evidence="2" type="ORF">C8R28_11001</name>
</gene>
<name>A0A2T5HX67_9PROT</name>
<protein>
    <submittedName>
        <fullName evidence="2">PII-like signaling protein</fullName>
    </submittedName>
</protein>
<dbReference type="EMBL" id="QAOL01000100">
    <property type="protein sequence ID" value="PTQ76170.1"/>
    <property type="molecule type" value="Genomic_DNA"/>
</dbReference>
<feature type="non-terminal residue" evidence="2">
    <location>
        <position position="1"/>
    </location>
</feature>
<dbReference type="InterPro" id="IPR003793">
    <property type="entry name" value="UPF0166"/>
</dbReference>
<dbReference type="SUPFAM" id="SSF54913">
    <property type="entry name" value="GlnB-like"/>
    <property type="match status" value="1"/>
</dbReference>
<accession>A0A2T5HX67</accession>
<comment type="similarity">
    <text evidence="1">Belongs to the UPF0166 family.</text>
</comment>
<dbReference type="Gene3D" id="3.30.70.120">
    <property type="match status" value="1"/>
</dbReference>
<dbReference type="InterPro" id="IPR011322">
    <property type="entry name" value="N-reg_PII-like_a/b"/>
</dbReference>
<organism evidence="2 3">
    <name type="scientific">Nitrosomonas ureae</name>
    <dbReference type="NCBI Taxonomy" id="44577"/>
    <lineage>
        <taxon>Bacteria</taxon>
        <taxon>Pseudomonadati</taxon>
        <taxon>Pseudomonadota</taxon>
        <taxon>Betaproteobacteria</taxon>
        <taxon>Nitrosomonadales</taxon>
        <taxon>Nitrosomonadaceae</taxon>
        <taxon>Nitrosomonas</taxon>
    </lineage>
</organism>
<dbReference type="Pfam" id="PF02641">
    <property type="entry name" value="DUF190"/>
    <property type="match status" value="1"/>
</dbReference>
<evidence type="ECO:0000313" key="2">
    <source>
        <dbReference type="EMBL" id="PTQ76170.1"/>
    </source>
</evidence>
<proteinExistence type="inferred from homology"/>
<sequence length="139" mass="15945">QSAIRPDIRLQPILRIAKTRNISCQTGRRPYKNAMKGYQLTFFTQQDRKHDHFPLGEWLLQSAMNLGIGGATLIVAAEGFGHDRKLHAAHFFELTDQPVEVTMAVSEQQAERMFEHLEQEGVKVFYVKTPIEFGMTRET</sequence>
<dbReference type="InterPro" id="IPR015867">
    <property type="entry name" value="N-reg_PII/ATP_PRibTrfase_C"/>
</dbReference>
<dbReference type="AlphaFoldDB" id="A0A2T5HX67"/>
<reference evidence="2 3" key="1">
    <citation type="submission" date="2018-04" db="EMBL/GenBank/DDBJ databases">
        <title>Active sludge and wastewater microbial communities from Klosterneuburg, Austria.</title>
        <authorList>
            <person name="Wagner M."/>
        </authorList>
    </citation>
    <scope>NUCLEOTIDE SEQUENCE [LARGE SCALE GENOMIC DNA]</scope>
    <source>
        <strain evidence="2 3">Nm4</strain>
    </source>
</reference>